<reference evidence="2" key="1">
    <citation type="journal article" date="2017" name="Nat. Ecol. Evol.">
        <title>Genome expansion and lineage-specific genetic innovations in the forest pathogenic fungi Armillaria.</title>
        <authorList>
            <person name="Sipos G."/>
            <person name="Prasanna A.N."/>
            <person name="Walter M.C."/>
            <person name="O'Connor E."/>
            <person name="Balint B."/>
            <person name="Krizsan K."/>
            <person name="Kiss B."/>
            <person name="Hess J."/>
            <person name="Varga T."/>
            <person name="Slot J."/>
            <person name="Riley R."/>
            <person name="Boka B."/>
            <person name="Rigling D."/>
            <person name="Barry K."/>
            <person name="Lee J."/>
            <person name="Mihaltcheva S."/>
            <person name="LaButti K."/>
            <person name="Lipzen A."/>
            <person name="Waldron R."/>
            <person name="Moloney N.M."/>
            <person name="Sperisen C."/>
            <person name="Kredics L."/>
            <person name="Vagvoelgyi C."/>
            <person name="Patrignani A."/>
            <person name="Fitzpatrick D."/>
            <person name="Nagy I."/>
            <person name="Doyle S."/>
            <person name="Anderson J.B."/>
            <person name="Grigoriev I.V."/>
            <person name="Gueldener U."/>
            <person name="Muensterkoetter M."/>
            <person name="Nagy L.G."/>
        </authorList>
    </citation>
    <scope>NUCLEOTIDE SEQUENCE [LARGE SCALE GENOMIC DNA]</scope>
    <source>
        <strain evidence="2">28-4</strain>
    </source>
</reference>
<keyword evidence="2" id="KW-1185">Reference proteome</keyword>
<name>A0A2H3BAY9_9AGAR</name>
<protein>
    <submittedName>
        <fullName evidence="1">Uncharacterized protein</fullName>
    </submittedName>
</protein>
<accession>A0A2H3BAY9</accession>
<sequence>MSSIVLSHRIEATGFLAVSADHRSLEGIIHRQFGVFCYVETLLSLRSEAKRRKSWTLHDVHQGSFTTSKCYKYPTSTPDPIICSRQFVLSSQIV</sequence>
<dbReference type="Proteomes" id="UP000218334">
    <property type="component" value="Unassembled WGS sequence"/>
</dbReference>
<evidence type="ECO:0000313" key="1">
    <source>
        <dbReference type="EMBL" id="PBK66840.1"/>
    </source>
</evidence>
<evidence type="ECO:0000313" key="2">
    <source>
        <dbReference type="Proteomes" id="UP000218334"/>
    </source>
</evidence>
<organism evidence="1 2">
    <name type="scientific">Armillaria solidipes</name>
    <dbReference type="NCBI Taxonomy" id="1076256"/>
    <lineage>
        <taxon>Eukaryota</taxon>
        <taxon>Fungi</taxon>
        <taxon>Dikarya</taxon>
        <taxon>Basidiomycota</taxon>
        <taxon>Agaricomycotina</taxon>
        <taxon>Agaricomycetes</taxon>
        <taxon>Agaricomycetidae</taxon>
        <taxon>Agaricales</taxon>
        <taxon>Marasmiineae</taxon>
        <taxon>Physalacriaceae</taxon>
        <taxon>Armillaria</taxon>
    </lineage>
</organism>
<dbReference type="AlphaFoldDB" id="A0A2H3BAY9"/>
<gene>
    <name evidence="1" type="ORF">ARMSODRAFT_346913</name>
</gene>
<dbReference type="EMBL" id="KZ293439">
    <property type="protein sequence ID" value="PBK66840.1"/>
    <property type="molecule type" value="Genomic_DNA"/>
</dbReference>
<proteinExistence type="predicted"/>